<keyword evidence="11" id="KW-1185">Reference proteome</keyword>
<keyword evidence="4 7" id="KW-0812">Transmembrane</keyword>
<evidence type="ECO:0000256" key="6">
    <source>
        <dbReference type="ARBA" id="ARBA00023136"/>
    </source>
</evidence>
<protein>
    <submittedName>
        <fullName evidence="9">AEC family transporter</fullName>
    </submittedName>
</protein>
<feature type="transmembrane region" description="Helical" evidence="7">
    <location>
        <begin position="256"/>
        <end position="278"/>
    </location>
</feature>
<dbReference type="EMBL" id="PYIX02000050">
    <property type="protein sequence ID" value="RFC81911.1"/>
    <property type="molecule type" value="Genomic_DNA"/>
</dbReference>
<keyword evidence="6 7" id="KW-0472">Membrane</keyword>
<organism evidence="9 10">
    <name type="scientific">Acinetobacter sichuanensis</name>
    <dbReference type="NCBI Taxonomy" id="2136183"/>
    <lineage>
        <taxon>Bacteria</taxon>
        <taxon>Pseudomonadati</taxon>
        <taxon>Pseudomonadota</taxon>
        <taxon>Gammaproteobacteria</taxon>
        <taxon>Moraxellales</taxon>
        <taxon>Moraxellaceae</taxon>
        <taxon>Acinetobacter</taxon>
    </lineage>
</organism>
<reference evidence="11" key="3">
    <citation type="journal article" date="2019" name="Int. J. Syst. Evol. Microbiol.">
        <title>The Global Catalogue of Microorganisms (GCM) 10K type strain sequencing project: providing services to taxonomists for standard genome sequencing and annotation.</title>
        <authorList>
            <consortium name="The Broad Institute Genomics Platform"/>
            <consortium name="The Broad Institute Genome Sequencing Center for Infectious Disease"/>
            <person name="Wu L."/>
            <person name="Ma J."/>
        </authorList>
    </citation>
    <scope>NUCLEOTIDE SEQUENCE [LARGE SCALE GENOMIC DNA]</scope>
    <source>
        <strain evidence="11">KCTC 62575</strain>
    </source>
</reference>
<dbReference type="InterPro" id="IPR004776">
    <property type="entry name" value="Mem_transp_PIN-like"/>
</dbReference>
<feature type="transmembrane region" description="Helical" evidence="7">
    <location>
        <begin position="290"/>
        <end position="308"/>
    </location>
</feature>
<feature type="transmembrane region" description="Helical" evidence="7">
    <location>
        <begin position="35"/>
        <end position="57"/>
    </location>
</feature>
<evidence type="ECO:0000313" key="8">
    <source>
        <dbReference type="EMBL" id="MFC2995713.1"/>
    </source>
</evidence>
<dbReference type="OrthoDB" id="9810457at2"/>
<dbReference type="Proteomes" id="UP001595455">
    <property type="component" value="Unassembled WGS sequence"/>
</dbReference>
<reference evidence="9 10" key="2">
    <citation type="submission" date="2018-08" db="EMBL/GenBank/DDBJ databases">
        <title>The draft genome of Acinetobacter sichuanensis strain WCHAc060041.</title>
        <authorList>
            <person name="Qin J."/>
            <person name="Feng Y."/>
            <person name="Zong Z."/>
        </authorList>
    </citation>
    <scope>NUCLEOTIDE SEQUENCE [LARGE SCALE GENOMIC DNA]</scope>
    <source>
        <strain evidence="9 10">WCHAc060041</strain>
    </source>
</reference>
<feature type="transmembrane region" description="Helical" evidence="7">
    <location>
        <begin position="125"/>
        <end position="149"/>
    </location>
</feature>
<feature type="transmembrane region" description="Helical" evidence="7">
    <location>
        <begin position="161"/>
        <end position="183"/>
    </location>
</feature>
<accession>A0A371YKC7</accession>
<dbReference type="GO" id="GO:0016020">
    <property type="term" value="C:membrane"/>
    <property type="evidence" value="ECO:0007669"/>
    <property type="project" value="UniProtKB-SubCell"/>
</dbReference>
<dbReference type="PANTHER" id="PTHR36838">
    <property type="entry name" value="AUXIN EFFLUX CARRIER FAMILY PROTEIN"/>
    <property type="match status" value="1"/>
</dbReference>
<gene>
    <name evidence="8" type="ORF">ACFODO_10600</name>
    <name evidence="9" type="ORF">C9E89_019205</name>
</gene>
<proteinExistence type="predicted"/>
<comment type="subcellular location">
    <subcellularLocation>
        <location evidence="1">Membrane</location>
        <topology evidence="1">Multi-pass membrane protein</topology>
    </subcellularLocation>
</comment>
<evidence type="ECO:0000256" key="7">
    <source>
        <dbReference type="SAM" id="Phobius"/>
    </source>
</evidence>
<dbReference type="AlphaFoldDB" id="A0A371YKC7"/>
<evidence type="ECO:0000256" key="3">
    <source>
        <dbReference type="ARBA" id="ARBA00022475"/>
    </source>
</evidence>
<evidence type="ECO:0000313" key="10">
    <source>
        <dbReference type="Proteomes" id="UP000240957"/>
    </source>
</evidence>
<keyword evidence="3" id="KW-1003">Cell membrane</keyword>
<reference evidence="8" key="4">
    <citation type="submission" date="2024-09" db="EMBL/GenBank/DDBJ databases">
        <authorList>
            <person name="Sun Q."/>
            <person name="Mori K."/>
        </authorList>
    </citation>
    <scope>NUCLEOTIDE SEQUENCE</scope>
    <source>
        <strain evidence="8">KCTC 62575</strain>
    </source>
</reference>
<name>A0A371YKC7_9GAMM</name>
<evidence type="ECO:0000313" key="11">
    <source>
        <dbReference type="Proteomes" id="UP001595455"/>
    </source>
</evidence>
<dbReference type="Proteomes" id="UP000240957">
    <property type="component" value="Unassembled WGS sequence"/>
</dbReference>
<feature type="transmembrane region" description="Helical" evidence="7">
    <location>
        <begin position="195"/>
        <end position="215"/>
    </location>
</feature>
<feature type="transmembrane region" description="Helical" evidence="7">
    <location>
        <begin position="6"/>
        <end position="23"/>
    </location>
</feature>
<keyword evidence="5 7" id="KW-1133">Transmembrane helix</keyword>
<evidence type="ECO:0000256" key="4">
    <source>
        <dbReference type="ARBA" id="ARBA00022692"/>
    </source>
</evidence>
<dbReference type="PANTHER" id="PTHR36838:SF3">
    <property type="entry name" value="TRANSPORTER AUXIN EFFLUX CARRIER EC FAMILY"/>
    <property type="match status" value="1"/>
</dbReference>
<evidence type="ECO:0000256" key="1">
    <source>
        <dbReference type="ARBA" id="ARBA00004141"/>
    </source>
</evidence>
<dbReference type="EMBL" id="JBHRSF010000035">
    <property type="protein sequence ID" value="MFC2995713.1"/>
    <property type="molecule type" value="Genomic_DNA"/>
</dbReference>
<dbReference type="Pfam" id="PF03547">
    <property type="entry name" value="Mem_trans"/>
    <property type="match status" value="1"/>
</dbReference>
<dbReference type="GO" id="GO:0055085">
    <property type="term" value="P:transmembrane transport"/>
    <property type="evidence" value="ECO:0007669"/>
    <property type="project" value="InterPro"/>
</dbReference>
<keyword evidence="2" id="KW-0813">Transport</keyword>
<dbReference type="RefSeq" id="WP_107009849.1">
    <property type="nucleotide sequence ID" value="NZ_JBHRSF010000035.1"/>
</dbReference>
<sequence>MLEIFSIVLPIFLIIFLGYLSRASGKLGEHAASELNKAVVWIFLPALLFKICATSHISEVWNTGFVISYVLGCILVFFAILFWRLAQKHHLVVASIDGLSAAYANTGYIGIPLCVLIFGEFGLKPAMIATLVVVVAVFAVAVTFIEFALQKTGNVVQTITHVFWALLKNPIVIAPILGFMWAATGYQIATPLMHLLDMLAIATSPCALISLGLFLAKKQTSVQTRSFIPLVVTKLIVQPLITAFFAIVVFKLPTAWAHSAIILSALPTGTGPYMLAELYKTDAKTISQSILWSTILSIISLSVLLTLFNS</sequence>
<reference evidence="8" key="1">
    <citation type="journal article" date="2014" name="Int. J. Syst. Evol. Microbiol.">
        <title>Complete genome of a new Firmicutes species belonging to the dominant human colonic microbiota ('Ruminococcus bicirculans') reveals two chromosomes and a selective capacity to utilize plant glucans.</title>
        <authorList>
            <consortium name="NISC Comparative Sequencing Program"/>
            <person name="Wegmann U."/>
            <person name="Louis P."/>
            <person name="Goesmann A."/>
            <person name="Henrissat B."/>
            <person name="Duncan S.H."/>
            <person name="Flint H.J."/>
        </authorList>
    </citation>
    <scope>NUCLEOTIDE SEQUENCE</scope>
    <source>
        <strain evidence="8">KCTC 62575</strain>
    </source>
</reference>
<feature type="transmembrane region" description="Helical" evidence="7">
    <location>
        <begin position="63"/>
        <end position="86"/>
    </location>
</feature>
<evidence type="ECO:0000256" key="2">
    <source>
        <dbReference type="ARBA" id="ARBA00022448"/>
    </source>
</evidence>
<evidence type="ECO:0000256" key="5">
    <source>
        <dbReference type="ARBA" id="ARBA00022989"/>
    </source>
</evidence>
<comment type="caution">
    <text evidence="9">The sequence shown here is derived from an EMBL/GenBank/DDBJ whole genome shotgun (WGS) entry which is preliminary data.</text>
</comment>
<evidence type="ECO:0000313" key="9">
    <source>
        <dbReference type="EMBL" id="RFC81911.1"/>
    </source>
</evidence>
<feature type="transmembrane region" description="Helical" evidence="7">
    <location>
        <begin position="98"/>
        <end position="119"/>
    </location>
</feature>
<feature type="transmembrane region" description="Helical" evidence="7">
    <location>
        <begin position="227"/>
        <end position="250"/>
    </location>
</feature>